<evidence type="ECO:0000256" key="5">
    <source>
        <dbReference type="ARBA" id="ARBA00022605"/>
    </source>
</evidence>
<sequence>MKYFSTRGGDELLSFEETVLTGLAPNGGLYIPEHIPQLPQGWQSKWKDHSFVDLSVEILSLYISPEEISQKELRALVEKSYKTFRHPDITPLKKLNDKKFVLELFHGPTFAFKDVALQLLGNLFEFFLLRRNARKGKDEKPERLTVVGATSGDTGSAAIYGLRNKANISIFILHPKGRVSPIQEAQMTTVTDANVHNLAVKGTFDDCQDIVKSLFADHEFNKTHRLGAVNSINWARILAQTVYYFLSYFHLRSQLPADEQIEIQYVVPTGNFGDILAGYYAKRMGLPMGKLVVATNSNDILARFWKSGSYEKVDTNGGHLHAGEGEATAPVDGASDGKQAGPTPSGGVKETLSPAMDILVSSNFERLLWYLAYESTASPGSSDSDSERRKAAGETVNSWMAKVKNDGRVEIPVGALELARRDFLAERVSDEQTLETIRHYFGSEPSYVADPHTSVGLHAAQIIARNNTPSTVQVVLSTAHPAKFSEAVTRALEGASNFDFEKDVLPEEFRGLLDRERNVIDVEAPQVVLVKKVIEKFAESEAESAEVPGGSV</sequence>
<dbReference type="PANTHER" id="PTHR42690">
    <property type="entry name" value="THREONINE SYNTHASE FAMILY MEMBER"/>
    <property type="match status" value="1"/>
</dbReference>
<evidence type="ECO:0000313" key="14">
    <source>
        <dbReference type="Proteomes" id="UP001212997"/>
    </source>
</evidence>
<dbReference type="Pfam" id="PF24857">
    <property type="entry name" value="THR4_C"/>
    <property type="match status" value="1"/>
</dbReference>
<keyword evidence="6" id="KW-0791">Threonine biosynthesis</keyword>
<dbReference type="InterPro" id="IPR001926">
    <property type="entry name" value="TrpB-like_PALP"/>
</dbReference>
<dbReference type="GO" id="GO:0030170">
    <property type="term" value="F:pyridoxal phosphate binding"/>
    <property type="evidence" value="ECO:0007669"/>
    <property type="project" value="InterPro"/>
</dbReference>
<dbReference type="Gene3D" id="3.40.50.1100">
    <property type="match status" value="2"/>
</dbReference>
<dbReference type="EMBL" id="JANAWD010000025">
    <property type="protein sequence ID" value="KAJ3490610.1"/>
    <property type="molecule type" value="Genomic_DNA"/>
</dbReference>
<dbReference type="InterPro" id="IPR037158">
    <property type="entry name" value="Thr_synth_N_sf"/>
</dbReference>
<proteinExistence type="inferred from homology"/>
<dbReference type="InterPro" id="IPR000634">
    <property type="entry name" value="Ser/Thr_deHydtase_PyrdxlP-BS"/>
</dbReference>
<dbReference type="Proteomes" id="UP001212997">
    <property type="component" value="Unassembled WGS sequence"/>
</dbReference>
<dbReference type="InterPro" id="IPR036052">
    <property type="entry name" value="TrpB-like_PALP_sf"/>
</dbReference>
<dbReference type="EC" id="4.2.3.1" evidence="4"/>
<accession>A0AAD5YL33</accession>
<comment type="similarity">
    <text evidence="3">Belongs to the threonine synthase family.</text>
</comment>
<keyword evidence="14" id="KW-1185">Reference proteome</keyword>
<dbReference type="GO" id="GO:0009088">
    <property type="term" value="P:threonine biosynthetic process"/>
    <property type="evidence" value="ECO:0007669"/>
    <property type="project" value="UniProtKB-KW"/>
</dbReference>
<evidence type="ECO:0000256" key="7">
    <source>
        <dbReference type="ARBA" id="ARBA00022898"/>
    </source>
</evidence>
<dbReference type="Pfam" id="PF14821">
    <property type="entry name" value="Thr_synth_N"/>
    <property type="match status" value="1"/>
</dbReference>
<gene>
    <name evidence="13" type="ORF">NLI96_g1288</name>
</gene>
<evidence type="ECO:0000256" key="8">
    <source>
        <dbReference type="ARBA" id="ARBA00023239"/>
    </source>
</evidence>
<evidence type="ECO:0000256" key="10">
    <source>
        <dbReference type="SAM" id="MobiDB-lite"/>
    </source>
</evidence>
<comment type="pathway">
    <text evidence="2">Amino-acid biosynthesis; L-threonine biosynthesis; L-threonine from L-aspartate: step 5/5.</text>
</comment>
<evidence type="ECO:0000256" key="4">
    <source>
        <dbReference type="ARBA" id="ARBA00013028"/>
    </source>
</evidence>
<dbReference type="PROSITE" id="PS00165">
    <property type="entry name" value="DEHYDRATASE_SER_THR"/>
    <property type="match status" value="1"/>
</dbReference>
<dbReference type="PANTHER" id="PTHR42690:SF1">
    <property type="entry name" value="THREONINE SYNTHASE-LIKE 2"/>
    <property type="match status" value="1"/>
</dbReference>
<evidence type="ECO:0000313" key="13">
    <source>
        <dbReference type="EMBL" id="KAJ3490610.1"/>
    </source>
</evidence>
<evidence type="ECO:0000256" key="9">
    <source>
        <dbReference type="PIRSR" id="PIRSR604450-51"/>
    </source>
</evidence>
<reference evidence="13" key="1">
    <citation type="submission" date="2022-07" db="EMBL/GenBank/DDBJ databases">
        <title>Genome Sequence of Physisporinus lineatus.</title>
        <authorList>
            <person name="Buettner E."/>
        </authorList>
    </citation>
    <scope>NUCLEOTIDE SEQUENCE</scope>
    <source>
        <strain evidence="13">VT162</strain>
    </source>
</reference>
<dbReference type="FunFam" id="3.90.1380.10:FF:000003">
    <property type="entry name" value="THR4p Threonine synthase"/>
    <property type="match status" value="1"/>
</dbReference>
<keyword evidence="5" id="KW-0028">Amino-acid biosynthesis</keyword>
<comment type="caution">
    <text evidence="13">The sequence shown here is derived from an EMBL/GenBank/DDBJ whole genome shotgun (WGS) entry which is preliminary data.</text>
</comment>
<evidence type="ECO:0000259" key="11">
    <source>
        <dbReference type="Pfam" id="PF00291"/>
    </source>
</evidence>
<name>A0AAD5YL33_9APHY</name>
<dbReference type="CDD" id="cd01560">
    <property type="entry name" value="Thr-synth_2"/>
    <property type="match status" value="1"/>
</dbReference>
<protein>
    <recommendedName>
        <fullName evidence="4">threonine synthase</fullName>
        <ecNumber evidence="4">4.2.3.1</ecNumber>
    </recommendedName>
</protein>
<keyword evidence="7 9" id="KW-0663">Pyridoxal phosphate</keyword>
<evidence type="ECO:0000256" key="2">
    <source>
        <dbReference type="ARBA" id="ARBA00004979"/>
    </source>
</evidence>
<dbReference type="Gene3D" id="3.90.1380.10">
    <property type="entry name" value="Threonine synthase, N-terminal domain"/>
    <property type="match status" value="1"/>
</dbReference>
<evidence type="ECO:0000256" key="3">
    <source>
        <dbReference type="ARBA" id="ARBA00005517"/>
    </source>
</evidence>
<dbReference type="Pfam" id="PF00291">
    <property type="entry name" value="PALP"/>
    <property type="match status" value="1"/>
</dbReference>
<dbReference type="AlphaFoldDB" id="A0AAD5YL33"/>
<keyword evidence="8" id="KW-0456">Lyase</keyword>
<evidence type="ECO:0000256" key="6">
    <source>
        <dbReference type="ARBA" id="ARBA00022697"/>
    </source>
</evidence>
<dbReference type="SUPFAM" id="SSF53686">
    <property type="entry name" value="Tryptophan synthase beta subunit-like PLP-dependent enzymes"/>
    <property type="match status" value="1"/>
</dbReference>
<dbReference type="InterPro" id="IPR051166">
    <property type="entry name" value="Threonine_Synthase"/>
</dbReference>
<dbReference type="NCBIfam" id="TIGR00260">
    <property type="entry name" value="thrC"/>
    <property type="match status" value="1"/>
</dbReference>
<feature type="domain" description="Tryptophan synthase beta chain-like PALP" evidence="11">
    <location>
        <begin position="100"/>
        <end position="318"/>
    </location>
</feature>
<dbReference type="FunFam" id="3.40.50.1100:FF:000024">
    <property type="entry name" value="Probable threonine synthase"/>
    <property type="match status" value="1"/>
</dbReference>
<evidence type="ECO:0000259" key="12">
    <source>
        <dbReference type="Pfam" id="PF14821"/>
    </source>
</evidence>
<evidence type="ECO:0000256" key="1">
    <source>
        <dbReference type="ARBA" id="ARBA00001933"/>
    </source>
</evidence>
<feature type="region of interest" description="Disordered" evidence="10">
    <location>
        <begin position="316"/>
        <end position="351"/>
    </location>
</feature>
<dbReference type="InterPro" id="IPR004450">
    <property type="entry name" value="Thr_synthase-like"/>
</dbReference>
<feature type="modified residue" description="N6-(pyridoxal phosphate)lysine" evidence="9">
    <location>
        <position position="113"/>
    </location>
</feature>
<dbReference type="GO" id="GO:0004795">
    <property type="term" value="F:threonine synthase activity"/>
    <property type="evidence" value="ECO:0007669"/>
    <property type="project" value="UniProtKB-EC"/>
</dbReference>
<dbReference type="InterPro" id="IPR029144">
    <property type="entry name" value="Thr_synth_N"/>
</dbReference>
<organism evidence="13 14">
    <name type="scientific">Meripilus lineatus</name>
    <dbReference type="NCBI Taxonomy" id="2056292"/>
    <lineage>
        <taxon>Eukaryota</taxon>
        <taxon>Fungi</taxon>
        <taxon>Dikarya</taxon>
        <taxon>Basidiomycota</taxon>
        <taxon>Agaricomycotina</taxon>
        <taxon>Agaricomycetes</taxon>
        <taxon>Polyporales</taxon>
        <taxon>Meripilaceae</taxon>
        <taxon>Meripilus</taxon>
    </lineage>
</organism>
<comment type="cofactor">
    <cofactor evidence="1 9">
        <name>pyridoxal 5'-phosphate</name>
        <dbReference type="ChEBI" id="CHEBI:597326"/>
    </cofactor>
</comment>
<feature type="domain" description="Threonine synthase N-terminal" evidence="12">
    <location>
        <begin position="2"/>
        <end position="81"/>
    </location>
</feature>